<dbReference type="AlphaFoldDB" id="A0A533QCB4"/>
<accession>A0A533QCB4</accession>
<evidence type="ECO:0000313" key="2">
    <source>
        <dbReference type="Proteomes" id="UP000319783"/>
    </source>
</evidence>
<organism evidence="1 2">
    <name type="scientific">Candidatus Jettenia ecosi</name>
    <dbReference type="NCBI Taxonomy" id="2494326"/>
    <lineage>
        <taxon>Bacteria</taxon>
        <taxon>Pseudomonadati</taxon>
        <taxon>Planctomycetota</taxon>
        <taxon>Candidatus Brocadiia</taxon>
        <taxon>Candidatus Brocadiales</taxon>
        <taxon>Candidatus Brocadiaceae</taxon>
        <taxon>Candidatus Jettenia</taxon>
    </lineage>
</organism>
<dbReference type="Proteomes" id="UP000319783">
    <property type="component" value="Unassembled WGS sequence"/>
</dbReference>
<name>A0A533QCB4_9BACT</name>
<proteinExistence type="predicted"/>
<reference evidence="1 2" key="1">
    <citation type="submission" date="2019-04" db="EMBL/GenBank/DDBJ databases">
        <title>Genome of a novel bacterium Candidatus Jettenia ecosi reconstructed from metagenome of an anammox bioreactor.</title>
        <authorList>
            <person name="Mardanov A.V."/>
            <person name="Beletsky A.V."/>
            <person name="Ravin N.V."/>
            <person name="Botchkova E.A."/>
            <person name="Litti Y.V."/>
            <person name="Nozhevnikova A.N."/>
        </authorList>
    </citation>
    <scope>NUCLEOTIDE SEQUENCE [LARGE SCALE GENOMIC DNA]</scope>
    <source>
        <strain evidence="1">J2</strain>
    </source>
</reference>
<sequence>MGRVKRSTGKDSLTAEVFFSEYLCSKAFLLLIQCIGISMFLL</sequence>
<gene>
    <name evidence="1" type="ORF">JETT_1380</name>
</gene>
<dbReference type="EMBL" id="SULG01000022">
    <property type="protein sequence ID" value="TLD42348.1"/>
    <property type="molecule type" value="Genomic_DNA"/>
</dbReference>
<comment type="caution">
    <text evidence="1">The sequence shown here is derived from an EMBL/GenBank/DDBJ whole genome shotgun (WGS) entry which is preliminary data.</text>
</comment>
<protein>
    <submittedName>
        <fullName evidence="1">Uncharacterized protein</fullName>
    </submittedName>
</protein>
<evidence type="ECO:0000313" key="1">
    <source>
        <dbReference type="EMBL" id="TLD42348.1"/>
    </source>
</evidence>